<reference evidence="1 2" key="1">
    <citation type="journal article" date="2014" name="PLoS Genet.">
        <title>Phylogenetically driven sequencing of extremely halophilic archaea reveals strategies for static and dynamic osmo-response.</title>
        <authorList>
            <person name="Becker E.A."/>
            <person name="Seitzer P.M."/>
            <person name="Tritt A."/>
            <person name="Larsen D."/>
            <person name="Krusor M."/>
            <person name="Yao A.I."/>
            <person name="Wu D."/>
            <person name="Madern D."/>
            <person name="Eisen J.A."/>
            <person name="Darling A.E."/>
            <person name="Facciotti M.T."/>
        </authorList>
    </citation>
    <scope>NUCLEOTIDE SEQUENCE [LARGE SCALE GENOMIC DNA]</scope>
    <source>
        <strain evidence="1 2">ATCC BAA-897</strain>
    </source>
</reference>
<dbReference type="Proteomes" id="UP000011508">
    <property type="component" value="Unassembled WGS sequence"/>
</dbReference>
<organism evidence="1 2">
    <name type="scientific">Haloferax sulfurifontis ATCC BAA-897</name>
    <dbReference type="NCBI Taxonomy" id="662480"/>
    <lineage>
        <taxon>Archaea</taxon>
        <taxon>Methanobacteriati</taxon>
        <taxon>Methanobacteriota</taxon>
        <taxon>Stenosarchaea group</taxon>
        <taxon>Halobacteria</taxon>
        <taxon>Halobacteriales</taxon>
        <taxon>Haloferacaceae</taxon>
        <taxon>Haloferax</taxon>
    </lineage>
</organism>
<dbReference type="InterPro" id="IPR013785">
    <property type="entry name" value="Aldolase_TIM"/>
</dbReference>
<dbReference type="SUPFAM" id="SSF51395">
    <property type="entry name" value="FMN-linked oxidoreductases"/>
    <property type="match status" value="1"/>
</dbReference>
<dbReference type="Gene3D" id="3.20.20.70">
    <property type="entry name" value="Aldolase class I"/>
    <property type="match status" value="1"/>
</dbReference>
<comment type="caution">
    <text evidence="1">The sequence shown here is derived from an EMBL/GenBank/DDBJ whole genome shotgun (WGS) entry which is preliminary data.</text>
</comment>
<feature type="non-terminal residue" evidence="1">
    <location>
        <position position="1"/>
    </location>
</feature>
<sequence length="92" mass="9147">APSLAEAAAEYVADDTVVVANGGLGDPDAARAALDAGADLFTLGTSALANPDWPARVAAGDDLDAFDPAEYLAPTAGLSDHEVPSEPPLADD</sequence>
<gene>
    <name evidence="1" type="ORF">C441_15020</name>
</gene>
<dbReference type="EMBL" id="AOLM01000025">
    <property type="protein sequence ID" value="ELZ89696.1"/>
    <property type="molecule type" value="Genomic_DNA"/>
</dbReference>
<keyword evidence="2" id="KW-1185">Reference proteome</keyword>
<evidence type="ECO:0000313" key="1">
    <source>
        <dbReference type="EMBL" id="ELZ89696.1"/>
    </source>
</evidence>
<evidence type="ECO:0000313" key="2">
    <source>
        <dbReference type="Proteomes" id="UP000011508"/>
    </source>
</evidence>
<proteinExistence type="predicted"/>
<dbReference type="AlphaFoldDB" id="M0HYY1"/>
<accession>M0HYY1</accession>
<protein>
    <submittedName>
        <fullName evidence="1">Oxidoreductase</fullName>
    </submittedName>
</protein>
<name>M0HYY1_9EURY</name>